<dbReference type="InterPro" id="IPR016186">
    <property type="entry name" value="C-type_lectin-like/link_sf"/>
</dbReference>
<dbReference type="GO" id="GO:0030246">
    <property type="term" value="F:carbohydrate binding"/>
    <property type="evidence" value="ECO:0007669"/>
    <property type="project" value="UniProtKB-KW"/>
</dbReference>
<protein>
    <submittedName>
        <fullName evidence="5">C-type lectin domain family 4 member E-like protein</fullName>
    </submittedName>
</protein>
<name>A0A498NUG6_LABRO</name>
<feature type="domain" description="C-type lectin" evidence="4">
    <location>
        <begin position="429"/>
        <end position="536"/>
    </location>
</feature>
<dbReference type="SUPFAM" id="SSF56436">
    <property type="entry name" value="C-type lectin-like"/>
    <property type="match status" value="2"/>
</dbReference>
<reference evidence="5 6" key="1">
    <citation type="submission" date="2018-03" db="EMBL/GenBank/DDBJ databases">
        <title>Draft genome sequence of Rohu Carp (Labeo rohita).</title>
        <authorList>
            <person name="Das P."/>
            <person name="Kushwaha B."/>
            <person name="Joshi C.G."/>
            <person name="Kumar D."/>
            <person name="Nagpure N.S."/>
            <person name="Sahoo L."/>
            <person name="Das S.P."/>
            <person name="Bit A."/>
            <person name="Patnaik S."/>
            <person name="Meher P.K."/>
            <person name="Jayasankar P."/>
            <person name="Koringa P.G."/>
            <person name="Patel N.V."/>
            <person name="Hinsu A.T."/>
            <person name="Kumar R."/>
            <person name="Pandey M."/>
            <person name="Agarwal S."/>
            <person name="Srivastava S."/>
            <person name="Singh M."/>
            <person name="Iquebal M.A."/>
            <person name="Jaiswal S."/>
            <person name="Angadi U.B."/>
            <person name="Kumar N."/>
            <person name="Raza M."/>
            <person name="Shah T.M."/>
            <person name="Rai A."/>
            <person name="Jena J.K."/>
        </authorList>
    </citation>
    <scope>NUCLEOTIDE SEQUENCE [LARGE SCALE GENOMIC DNA]</scope>
    <source>
        <strain evidence="5">DASCIFA01</strain>
        <tissue evidence="5">Testis</tissue>
    </source>
</reference>
<evidence type="ECO:0000256" key="1">
    <source>
        <dbReference type="ARBA" id="ARBA00004401"/>
    </source>
</evidence>
<dbReference type="PANTHER" id="PTHR45710">
    <property type="entry name" value="C-TYPE LECTIN DOMAIN-CONTAINING PROTEIN 180"/>
    <property type="match status" value="1"/>
</dbReference>
<keyword evidence="3" id="KW-0472">Membrane</keyword>
<dbReference type="PROSITE" id="PS00615">
    <property type="entry name" value="C_TYPE_LECTIN_1"/>
    <property type="match status" value="1"/>
</dbReference>
<accession>A0A498NUG6</accession>
<dbReference type="STRING" id="84645.A0A498NUG6"/>
<evidence type="ECO:0000256" key="2">
    <source>
        <dbReference type="ARBA" id="ARBA00023157"/>
    </source>
</evidence>
<keyword evidence="2" id="KW-1015">Disulfide bond</keyword>
<keyword evidence="5" id="KW-0430">Lectin</keyword>
<keyword evidence="3" id="KW-1133">Transmembrane helix</keyword>
<dbReference type="InterPro" id="IPR050828">
    <property type="entry name" value="C-type_lectin/matrix_domain"/>
</dbReference>
<feature type="transmembrane region" description="Helical" evidence="3">
    <location>
        <begin position="67"/>
        <end position="91"/>
    </location>
</feature>
<dbReference type="InterPro" id="IPR016187">
    <property type="entry name" value="CTDL_fold"/>
</dbReference>
<dbReference type="GO" id="GO:0005886">
    <property type="term" value="C:plasma membrane"/>
    <property type="evidence" value="ECO:0007669"/>
    <property type="project" value="UniProtKB-SubCell"/>
</dbReference>
<keyword evidence="3" id="KW-0812">Transmembrane</keyword>
<dbReference type="InterPro" id="IPR001304">
    <property type="entry name" value="C-type_lectin-like"/>
</dbReference>
<dbReference type="Proteomes" id="UP000290572">
    <property type="component" value="Unassembled WGS sequence"/>
</dbReference>
<evidence type="ECO:0000313" key="6">
    <source>
        <dbReference type="Proteomes" id="UP000290572"/>
    </source>
</evidence>
<dbReference type="SUPFAM" id="SSF46689">
    <property type="entry name" value="Homeodomain-like"/>
    <property type="match status" value="1"/>
</dbReference>
<dbReference type="InterPro" id="IPR018378">
    <property type="entry name" value="C-type_lectin_CS"/>
</dbReference>
<sequence>MDLVYYNDDMPSTTTSDRTQYRVMAIELEELTANYTRVKEHLRINNSYNTKVQESERKVYPPKWKKVLLIAFAVCISLALGGLCILGILYVSASVQLSAQETNGTIMVRKSEELKANYTKVREQLSFYEAFKAQSLNCDMTSTTFKGKLYFFSCDKLNWLCSRAFCVSKGADLVTITSQTEQRFLLSKIKDWNWIGLNDLETEGHWVWVNNQTLNETGVQCISRMLNVPVSTVGAIIRKWKEHQFTINRPRSGAPRKKPVRGVQRIIRRVLQEPRTTQAELQEDLASAGNSTDEQESEMKVCPPKRTKVLLIVFAVCLVFALGGLCILGTLLNNHKMNSDYENVVYLPSATASGGKCSQYRDKNTLANFESLNKKHVMVSMQLSAQEKNGTAMKKEFNDLTARYNSLKERLSFFKAQSCNLSVDGWIACRGKLYLFSSDKLNWSRSREDVLVSKIKQTHWIGLNDLETEGRWVWVNNQTLTETKVQFWFSEKQREPDNWSKQDPSGENCASLGDDNGNFQSWFDASCKKKKKFICEKKYRFTPISDSN</sequence>
<dbReference type="SMART" id="SM00034">
    <property type="entry name" value="CLECT"/>
    <property type="match status" value="2"/>
</dbReference>
<gene>
    <name evidence="5" type="ORF">ROHU_003656</name>
</gene>
<comment type="subcellular location">
    <subcellularLocation>
        <location evidence="1">Cell membrane</location>
        <topology evidence="1">Single-pass type II membrane protein</topology>
    </subcellularLocation>
</comment>
<comment type="caution">
    <text evidence="5">The sequence shown here is derived from an EMBL/GenBank/DDBJ whole genome shotgun (WGS) entry which is preliminary data.</text>
</comment>
<dbReference type="InterPro" id="IPR009057">
    <property type="entry name" value="Homeodomain-like_sf"/>
</dbReference>
<evidence type="ECO:0000256" key="3">
    <source>
        <dbReference type="SAM" id="Phobius"/>
    </source>
</evidence>
<dbReference type="PROSITE" id="PS50041">
    <property type="entry name" value="C_TYPE_LECTIN_2"/>
    <property type="match status" value="2"/>
</dbReference>
<proteinExistence type="predicted"/>
<dbReference type="AlphaFoldDB" id="A0A498NUG6"/>
<dbReference type="EMBL" id="QBIY01011101">
    <property type="protein sequence ID" value="RXN35625.1"/>
    <property type="molecule type" value="Genomic_DNA"/>
</dbReference>
<feature type="transmembrane region" description="Helical" evidence="3">
    <location>
        <begin position="309"/>
        <end position="332"/>
    </location>
</feature>
<evidence type="ECO:0000259" key="4">
    <source>
        <dbReference type="PROSITE" id="PS50041"/>
    </source>
</evidence>
<evidence type="ECO:0000313" key="5">
    <source>
        <dbReference type="EMBL" id="RXN35625.1"/>
    </source>
</evidence>
<dbReference type="Gene3D" id="3.10.100.10">
    <property type="entry name" value="Mannose-Binding Protein A, subunit A"/>
    <property type="match status" value="2"/>
</dbReference>
<dbReference type="Pfam" id="PF00059">
    <property type="entry name" value="Lectin_C"/>
    <property type="match status" value="2"/>
</dbReference>
<organism evidence="5 6">
    <name type="scientific">Labeo rohita</name>
    <name type="common">Indian major carp</name>
    <name type="synonym">Cyprinus rohita</name>
    <dbReference type="NCBI Taxonomy" id="84645"/>
    <lineage>
        <taxon>Eukaryota</taxon>
        <taxon>Metazoa</taxon>
        <taxon>Chordata</taxon>
        <taxon>Craniata</taxon>
        <taxon>Vertebrata</taxon>
        <taxon>Euteleostomi</taxon>
        <taxon>Actinopterygii</taxon>
        <taxon>Neopterygii</taxon>
        <taxon>Teleostei</taxon>
        <taxon>Ostariophysi</taxon>
        <taxon>Cypriniformes</taxon>
        <taxon>Cyprinidae</taxon>
        <taxon>Labeoninae</taxon>
        <taxon>Labeonini</taxon>
        <taxon>Labeo</taxon>
    </lineage>
</organism>
<feature type="domain" description="C-type lectin" evidence="4">
    <location>
        <begin position="145"/>
        <end position="215"/>
    </location>
</feature>
<dbReference type="PANTHER" id="PTHR45710:SF26">
    <property type="entry name" value="RH26557P"/>
    <property type="match status" value="1"/>
</dbReference>
<keyword evidence="6" id="KW-1185">Reference proteome</keyword>